<accession>A0A6H5J6V4</accession>
<dbReference type="PANTHER" id="PTHR31511">
    <property type="entry name" value="PROTEIN CBG23764"/>
    <property type="match status" value="1"/>
</dbReference>
<protein>
    <submittedName>
        <fullName evidence="1">Uncharacterized protein</fullName>
    </submittedName>
</protein>
<organism evidence="1 2">
    <name type="scientific">Trichogramma brassicae</name>
    <dbReference type="NCBI Taxonomy" id="86971"/>
    <lineage>
        <taxon>Eukaryota</taxon>
        <taxon>Metazoa</taxon>
        <taxon>Ecdysozoa</taxon>
        <taxon>Arthropoda</taxon>
        <taxon>Hexapoda</taxon>
        <taxon>Insecta</taxon>
        <taxon>Pterygota</taxon>
        <taxon>Neoptera</taxon>
        <taxon>Endopterygota</taxon>
        <taxon>Hymenoptera</taxon>
        <taxon>Apocrita</taxon>
        <taxon>Proctotrupomorpha</taxon>
        <taxon>Chalcidoidea</taxon>
        <taxon>Trichogrammatidae</taxon>
        <taxon>Trichogramma</taxon>
    </lineage>
</organism>
<sequence>MEREYSEVIEELRRALRLGDRIEESVLNEGIRYLENALSSILSRSKKHKYQSQLSHLLSIRARYEKRGSGLSDDEVRIKWEDVKSAHFCVAFKPGQIVNFKHKDATAFLEDAFTIFEERIKETLAEHSMIKVNVELAAEYMTVNKDGEVIFGDKYFNTKNDEHISRSTDLGEWFTTNVQESILKQMEEFAEEGSGWTLSKILHLLVATGFPGRVWVLPQTKERYISFVKFMEDQRLSFRFIDSFKFMSSSSLDNLAKNLKQQPTLRKVFGQDYDSAQIDLLTKKGVFPYEYTISSLEKLQERQHYHRPNSFTALSRTAIFLPKITTRMRRKCGAPLKFPISENTRIFTSKRMCYYS</sequence>
<gene>
    <name evidence="1" type="ORF">TBRA_LOCUS15868</name>
</gene>
<keyword evidence="2" id="KW-1185">Reference proteome</keyword>
<dbReference type="PANTHER" id="PTHR31511:SF12">
    <property type="entry name" value="RHO TERMINATION FACTOR N-TERMINAL DOMAIN-CONTAINING PROTEIN"/>
    <property type="match status" value="1"/>
</dbReference>
<evidence type="ECO:0000313" key="2">
    <source>
        <dbReference type="Proteomes" id="UP000479190"/>
    </source>
</evidence>
<dbReference type="Proteomes" id="UP000479190">
    <property type="component" value="Unassembled WGS sequence"/>
</dbReference>
<evidence type="ECO:0000313" key="1">
    <source>
        <dbReference type="EMBL" id="CAB0044280.1"/>
    </source>
</evidence>
<dbReference type="EMBL" id="CADCXV010001421">
    <property type="protein sequence ID" value="CAB0044280.1"/>
    <property type="molecule type" value="Genomic_DNA"/>
</dbReference>
<dbReference type="AlphaFoldDB" id="A0A6H5J6V4"/>
<proteinExistence type="predicted"/>
<dbReference type="OrthoDB" id="7694315at2759"/>
<name>A0A6H5J6V4_9HYME</name>
<reference evidence="1 2" key="1">
    <citation type="submission" date="2020-02" db="EMBL/GenBank/DDBJ databases">
        <authorList>
            <person name="Ferguson B K."/>
        </authorList>
    </citation>
    <scope>NUCLEOTIDE SEQUENCE [LARGE SCALE GENOMIC DNA]</scope>
</reference>